<protein>
    <submittedName>
        <fullName evidence="2">Uncharacterized protein</fullName>
    </submittedName>
</protein>
<proteinExistence type="predicted"/>
<sequence length="130" mass="14921">MSDFKTNPWETDPDAWKEPEKEVEPNNPNLRARPLKALDEYIDFLSYQNELGDSTGMSDREWIYFAENALRIVRTIDSISPGLVPRGAIEHLEQMIRDAGESSREVGMIEARLRTEIIDATRDIRGALEQ</sequence>
<dbReference type="EMBL" id="VMFF01000017">
    <property type="protein sequence ID" value="TSC66038.1"/>
    <property type="molecule type" value="Genomic_DNA"/>
</dbReference>
<reference evidence="2 3" key="1">
    <citation type="submission" date="2017-07" db="EMBL/GenBank/DDBJ databases">
        <title>Mechanisms for carbon and nitrogen cycling indicate functional differentiation within the Candidate Phyla Radiation.</title>
        <authorList>
            <person name="Danczak R.E."/>
            <person name="Johnston M.D."/>
            <person name="Kenah C."/>
            <person name="Slattery M."/>
            <person name="Wrighton K.C."/>
            <person name="Wilkins M.J."/>
        </authorList>
    </citation>
    <scope>NUCLEOTIDE SEQUENCE [LARGE SCALE GENOMIC DNA]</scope>
    <source>
        <strain evidence="2">Gr01-1014_77</strain>
    </source>
</reference>
<evidence type="ECO:0000256" key="1">
    <source>
        <dbReference type="SAM" id="MobiDB-lite"/>
    </source>
</evidence>
<gene>
    <name evidence="2" type="ORF">G01um101477_244</name>
</gene>
<evidence type="ECO:0000313" key="3">
    <source>
        <dbReference type="Proteomes" id="UP000319613"/>
    </source>
</evidence>
<organism evidence="2 3">
    <name type="scientific">Candidatus Doudnabacteria bacterium Gr01-1014_77</name>
    <dbReference type="NCBI Taxonomy" id="2017133"/>
    <lineage>
        <taxon>Bacteria</taxon>
        <taxon>Candidatus Doudnaibacteriota</taxon>
    </lineage>
</organism>
<accession>A0A554JCN8</accession>
<feature type="compositionally biased region" description="Basic and acidic residues" evidence="1">
    <location>
        <begin position="14"/>
        <end position="24"/>
    </location>
</feature>
<dbReference type="AlphaFoldDB" id="A0A554JCN8"/>
<comment type="caution">
    <text evidence="2">The sequence shown here is derived from an EMBL/GenBank/DDBJ whole genome shotgun (WGS) entry which is preliminary data.</text>
</comment>
<name>A0A554JCN8_9BACT</name>
<evidence type="ECO:0000313" key="2">
    <source>
        <dbReference type="EMBL" id="TSC66038.1"/>
    </source>
</evidence>
<feature type="region of interest" description="Disordered" evidence="1">
    <location>
        <begin position="1"/>
        <end position="30"/>
    </location>
</feature>
<dbReference type="Proteomes" id="UP000319613">
    <property type="component" value="Unassembled WGS sequence"/>
</dbReference>